<evidence type="ECO:0000313" key="1">
    <source>
        <dbReference type="EMBL" id="KRM52339.1"/>
    </source>
</evidence>
<protein>
    <submittedName>
        <fullName evidence="1">Uncharacterized protein</fullName>
    </submittedName>
</protein>
<name>A0A0R1ZN77_9LACO</name>
<organism evidence="1 2">
    <name type="scientific">Ligilactobacillus araffinosus DSM 20653</name>
    <dbReference type="NCBI Taxonomy" id="1423820"/>
    <lineage>
        <taxon>Bacteria</taxon>
        <taxon>Bacillati</taxon>
        <taxon>Bacillota</taxon>
        <taxon>Bacilli</taxon>
        <taxon>Lactobacillales</taxon>
        <taxon>Lactobacillaceae</taxon>
        <taxon>Ligilactobacillus</taxon>
    </lineage>
</organism>
<proteinExistence type="predicted"/>
<dbReference type="AlphaFoldDB" id="A0A0R1ZN77"/>
<keyword evidence="2" id="KW-1185">Reference proteome</keyword>
<dbReference type="EMBL" id="AYYZ01000025">
    <property type="protein sequence ID" value="KRM52339.1"/>
    <property type="molecule type" value="Genomic_DNA"/>
</dbReference>
<reference evidence="1 2" key="1">
    <citation type="journal article" date="2015" name="Genome Announc.">
        <title>Expanding the biotechnology potential of lactobacilli through comparative genomics of 213 strains and associated genera.</title>
        <authorList>
            <person name="Sun Z."/>
            <person name="Harris H.M."/>
            <person name="McCann A."/>
            <person name="Guo C."/>
            <person name="Argimon S."/>
            <person name="Zhang W."/>
            <person name="Yang X."/>
            <person name="Jeffery I.B."/>
            <person name="Cooney J.C."/>
            <person name="Kagawa T.F."/>
            <person name="Liu W."/>
            <person name="Song Y."/>
            <person name="Salvetti E."/>
            <person name="Wrobel A."/>
            <person name="Rasinkangas P."/>
            <person name="Parkhill J."/>
            <person name="Rea M.C."/>
            <person name="O'Sullivan O."/>
            <person name="Ritari J."/>
            <person name="Douillard F.P."/>
            <person name="Paul Ross R."/>
            <person name="Yang R."/>
            <person name="Briner A.E."/>
            <person name="Felis G.E."/>
            <person name="de Vos W.M."/>
            <person name="Barrangou R."/>
            <person name="Klaenhammer T.R."/>
            <person name="Caufield P.W."/>
            <person name="Cui Y."/>
            <person name="Zhang H."/>
            <person name="O'Toole P.W."/>
        </authorList>
    </citation>
    <scope>NUCLEOTIDE SEQUENCE [LARGE SCALE GENOMIC DNA]</scope>
    <source>
        <strain evidence="1 2">DSM 20653</strain>
    </source>
</reference>
<sequence length="66" mass="7998">MLHMKMRKTYEDFLIFEKQAITNLNWTLDQVENQDYYLLMEILGMDDEQVANDEVIDDPRKLLDLM</sequence>
<evidence type="ECO:0000313" key="2">
    <source>
        <dbReference type="Proteomes" id="UP000051291"/>
    </source>
</evidence>
<dbReference type="Proteomes" id="UP000051291">
    <property type="component" value="Unassembled WGS sequence"/>
</dbReference>
<comment type="caution">
    <text evidence="1">The sequence shown here is derived from an EMBL/GenBank/DDBJ whole genome shotgun (WGS) entry which is preliminary data.</text>
</comment>
<accession>A0A0R1ZN77</accession>
<dbReference type="STRING" id="1423820.FC64_GL000765"/>
<dbReference type="PATRIC" id="fig|1423820.4.peg.777"/>
<gene>
    <name evidence="1" type="ORF">FC64_GL000765</name>
</gene>